<organism evidence="2 3">
    <name type="scientific">Archangium minus</name>
    <dbReference type="NCBI Taxonomy" id="83450"/>
    <lineage>
        <taxon>Bacteria</taxon>
        <taxon>Pseudomonadati</taxon>
        <taxon>Myxococcota</taxon>
        <taxon>Myxococcia</taxon>
        <taxon>Myxococcales</taxon>
        <taxon>Cystobacterineae</taxon>
        <taxon>Archangiaceae</taxon>
        <taxon>Archangium</taxon>
    </lineage>
</organism>
<keyword evidence="2" id="KW-0378">Hydrolase</keyword>
<dbReference type="GO" id="GO:0016787">
    <property type="term" value="F:hydrolase activity"/>
    <property type="evidence" value="ECO:0007669"/>
    <property type="project" value="UniProtKB-KW"/>
</dbReference>
<dbReference type="Pfam" id="PF12697">
    <property type="entry name" value="Abhydrolase_6"/>
    <property type="match status" value="1"/>
</dbReference>
<protein>
    <submittedName>
        <fullName evidence="2">Alpha/beta hydrolase</fullName>
    </submittedName>
</protein>
<dbReference type="SUPFAM" id="SSF53474">
    <property type="entry name" value="alpha/beta-Hydrolases"/>
    <property type="match status" value="1"/>
</dbReference>
<sequence>MAETRVGGARIRYDDVGQGGPTLLFIPGWCTSRAVFRKLAPWCSTLHRTLVVDLPGHGESSLPGMDFENATVVDILRSVIDASGARQVVPVALSHGGWWALELRRQLGSRIPALVLLDWLVLEPPPAFLQAVRALQTPQWRQAREGLFSLWLQGVSSPDVIRFVQEDMGSFGEDMWKRAGREVSRAYAQYGSPLRALSALSSPVPTLHLYAQPEDSAWLDAQRSFASSHPWYQVQKLPARSHFPLLELPEEMAARIGRFIDARVDVGNPLDRLAPSPS</sequence>
<dbReference type="InterPro" id="IPR000073">
    <property type="entry name" value="AB_hydrolase_1"/>
</dbReference>
<feature type="domain" description="AB hydrolase-1" evidence="1">
    <location>
        <begin position="23"/>
        <end position="254"/>
    </location>
</feature>
<dbReference type="Gene3D" id="1.10.210.20">
    <property type="match status" value="1"/>
</dbReference>
<reference evidence="2 3" key="1">
    <citation type="submission" date="2019-08" db="EMBL/GenBank/DDBJ databases">
        <title>Archangium and Cystobacter genomes.</title>
        <authorList>
            <person name="Chen I.-C.K."/>
            <person name="Wielgoss S."/>
        </authorList>
    </citation>
    <scope>NUCLEOTIDE SEQUENCE [LARGE SCALE GENOMIC DNA]</scope>
    <source>
        <strain evidence="2 3">Cbm 6</strain>
    </source>
</reference>
<dbReference type="InterPro" id="IPR029058">
    <property type="entry name" value="AB_hydrolase_fold"/>
</dbReference>
<dbReference type="PANTHER" id="PTHR43798">
    <property type="entry name" value="MONOACYLGLYCEROL LIPASE"/>
    <property type="match status" value="1"/>
</dbReference>
<evidence type="ECO:0000313" key="2">
    <source>
        <dbReference type="EMBL" id="WNG42780.1"/>
    </source>
</evidence>
<dbReference type="EMBL" id="CP043494">
    <property type="protein sequence ID" value="WNG42780.1"/>
    <property type="molecule type" value="Genomic_DNA"/>
</dbReference>
<dbReference type="Proteomes" id="UP001611383">
    <property type="component" value="Chromosome"/>
</dbReference>
<keyword evidence="3" id="KW-1185">Reference proteome</keyword>
<dbReference type="InterPro" id="IPR050266">
    <property type="entry name" value="AB_hydrolase_sf"/>
</dbReference>
<proteinExistence type="predicted"/>
<gene>
    <name evidence="2" type="ORF">F0U60_00690</name>
</gene>
<evidence type="ECO:0000313" key="3">
    <source>
        <dbReference type="Proteomes" id="UP001611383"/>
    </source>
</evidence>
<dbReference type="RefSeq" id="WP_395812842.1">
    <property type="nucleotide sequence ID" value="NZ_CP043494.1"/>
</dbReference>
<evidence type="ECO:0000259" key="1">
    <source>
        <dbReference type="Pfam" id="PF12697"/>
    </source>
</evidence>
<accession>A0ABY9WK21</accession>
<name>A0ABY9WK21_9BACT</name>
<dbReference type="Gene3D" id="3.40.50.1820">
    <property type="entry name" value="alpha/beta hydrolase"/>
    <property type="match status" value="1"/>
</dbReference>
<dbReference type="PANTHER" id="PTHR43798:SF33">
    <property type="entry name" value="HYDROLASE, PUTATIVE (AFU_ORTHOLOGUE AFUA_2G14860)-RELATED"/>
    <property type="match status" value="1"/>
</dbReference>